<evidence type="ECO:0000313" key="9">
    <source>
        <dbReference type="EMBL" id="KAK2567232.1"/>
    </source>
</evidence>
<feature type="region of interest" description="Disordered" evidence="8">
    <location>
        <begin position="1"/>
        <end position="54"/>
    </location>
</feature>
<dbReference type="GO" id="GO:0034974">
    <property type="term" value="C:Swi5-Swi2 complex"/>
    <property type="evidence" value="ECO:0007669"/>
    <property type="project" value="TreeGrafter"/>
</dbReference>
<evidence type="ECO:0000256" key="8">
    <source>
        <dbReference type="SAM" id="MobiDB-lite"/>
    </source>
</evidence>
<accession>A0AAD9QTF2</accession>
<reference evidence="9" key="2">
    <citation type="journal article" date="2023" name="Science">
        <title>Genomic signatures of disease resistance in endangered staghorn corals.</title>
        <authorList>
            <person name="Vollmer S.V."/>
            <person name="Selwyn J.D."/>
            <person name="Despard B.A."/>
            <person name="Roesel C.L."/>
        </authorList>
    </citation>
    <scope>NUCLEOTIDE SEQUENCE</scope>
    <source>
        <strain evidence="9">K2</strain>
    </source>
</reference>
<dbReference type="PANTHER" id="PTHR28529:SF2">
    <property type="entry name" value="DNA REPAIR PROTEIN SWI5 HOMOLOG"/>
    <property type="match status" value="1"/>
</dbReference>
<feature type="compositionally biased region" description="Low complexity" evidence="8">
    <location>
        <begin position="14"/>
        <end position="36"/>
    </location>
</feature>
<evidence type="ECO:0000256" key="4">
    <source>
        <dbReference type="ARBA" id="ARBA00023204"/>
    </source>
</evidence>
<dbReference type="InterPro" id="IPR010760">
    <property type="entry name" value="DNA-repair_Swi5"/>
</dbReference>
<keyword evidence="4" id="KW-0234">DNA repair</keyword>
<evidence type="ECO:0000256" key="1">
    <source>
        <dbReference type="ARBA" id="ARBA00008060"/>
    </source>
</evidence>
<feature type="coiled-coil region" evidence="7">
    <location>
        <begin position="59"/>
        <end position="86"/>
    </location>
</feature>
<comment type="caution">
    <text evidence="9">The sequence shown here is derived from an EMBL/GenBank/DDBJ whole genome shotgun (WGS) entry which is preliminary data.</text>
</comment>
<dbReference type="GO" id="GO:0000724">
    <property type="term" value="P:double-strand break repair via homologous recombination"/>
    <property type="evidence" value="ECO:0007669"/>
    <property type="project" value="UniProtKB-ARBA"/>
</dbReference>
<dbReference type="PANTHER" id="PTHR28529">
    <property type="entry name" value="DNA REPAIR PROTEIN SWI5 HOMOLOG"/>
    <property type="match status" value="1"/>
</dbReference>
<gene>
    <name evidence="9" type="ORF">P5673_009043</name>
</gene>
<dbReference type="Gene3D" id="1.20.5.170">
    <property type="match status" value="1"/>
</dbReference>
<keyword evidence="10" id="KW-1185">Reference proteome</keyword>
<dbReference type="EMBL" id="JARQWQ010000015">
    <property type="protein sequence ID" value="KAK2567232.1"/>
    <property type="molecule type" value="Genomic_DNA"/>
</dbReference>
<reference evidence="9" key="1">
    <citation type="journal article" date="2023" name="G3 (Bethesda)">
        <title>Whole genome assembly and annotation of the endangered Caribbean coral Acropora cervicornis.</title>
        <authorList>
            <person name="Selwyn J.D."/>
            <person name="Vollmer S.V."/>
        </authorList>
    </citation>
    <scope>NUCLEOTIDE SEQUENCE</scope>
    <source>
        <strain evidence="9">K2</strain>
    </source>
</reference>
<dbReference type="FunFam" id="1.20.5.170:FF:000056">
    <property type="entry name" value="DNA repair protein SWI5 homolog"/>
    <property type="match status" value="1"/>
</dbReference>
<sequence length="137" mass="15640">MLTVNSSDSESQDTSKTLKTPSTLTGKRPSLVSRSSSKLRRPFKSPLHSMRQNASIEDKPLLLDEVRCLEEKLEVLNKQIKELSEEYCEEELQEHIDKLHEYNEIKDVGQLLIGKLAEIDGTTTKAMYQEFGLDLED</sequence>
<keyword evidence="3" id="KW-0227">DNA damage</keyword>
<comment type="function">
    <text evidence="6">Component of the SWI5-SFR1 complex, a complex required for double-strand break repair via homologous recombination.</text>
</comment>
<evidence type="ECO:0000256" key="3">
    <source>
        <dbReference type="ARBA" id="ARBA00022763"/>
    </source>
</evidence>
<keyword evidence="7" id="KW-0175">Coiled coil</keyword>
<organism evidence="9 10">
    <name type="scientific">Acropora cervicornis</name>
    <name type="common">Staghorn coral</name>
    <dbReference type="NCBI Taxonomy" id="6130"/>
    <lineage>
        <taxon>Eukaryota</taxon>
        <taxon>Metazoa</taxon>
        <taxon>Cnidaria</taxon>
        <taxon>Anthozoa</taxon>
        <taxon>Hexacorallia</taxon>
        <taxon>Scleractinia</taxon>
        <taxon>Astrocoeniina</taxon>
        <taxon>Acroporidae</taxon>
        <taxon>Acropora</taxon>
    </lineage>
</organism>
<dbReference type="GO" id="GO:0032798">
    <property type="term" value="C:Swi5-Sfr1 complex"/>
    <property type="evidence" value="ECO:0007669"/>
    <property type="project" value="TreeGrafter"/>
</dbReference>
<dbReference type="Pfam" id="PF07061">
    <property type="entry name" value="Swi5"/>
    <property type="match status" value="1"/>
</dbReference>
<name>A0AAD9QTF2_ACRCE</name>
<evidence type="ECO:0000256" key="6">
    <source>
        <dbReference type="ARBA" id="ARBA00059338"/>
    </source>
</evidence>
<proteinExistence type="inferred from homology"/>
<evidence type="ECO:0000256" key="5">
    <source>
        <dbReference type="ARBA" id="ARBA00030081"/>
    </source>
</evidence>
<dbReference type="AlphaFoldDB" id="A0AAD9QTF2"/>
<protein>
    <recommendedName>
        <fullName evidence="2">DNA repair protein SWI5 homolog</fullName>
    </recommendedName>
    <alternativeName>
        <fullName evidence="5">Protein SAE3 homolog</fullName>
    </alternativeName>
</protein>
<comment type="similarity">
    <text evidence="1">Belongs to the SWI5/SAE3 family.</text>
</comment>
<evidence type="ECO:0000256" key="2">
    <source>
        <dbReference type="ARBA" id="ARBA00019825"/>
    </source>
</evidence>
<evidence type="ECO:0000313" key="10">
    <source>
        <dbReference type="Proteomes" id="UP001249851"/>
    </source>
</evidence>
<dbReference type="Proteomes" id="UP001249851">
    <property type="component" value="Unassembled WGS sequence"/>
</dbReference>
<evidence type="ECO:0000256" key="7">
    <source>
        <dbReference type="SAM" id="Coils"/>
    </source>
</evidence>